<dbReference type="RefSeq" id="WP_064217833.1">
    <property type="nucleotide sequence ID" value="NZ_LVXZ01000012.1"/>
</dbReference>
<dbReference type="AlphaFoldDB" id="A0A179BNW6"/>
<reference evidence="1 2" key="1">
    <citation type="submission" date="2016-04" db="EMBL/GenBank/DDBJ databases">
        <title>Acidithiobacillus ferrooxidans genome sequencing and assembly.</title>
        <authorList>
            <person name="Zhou Z."/>
        </authorList>
    </citation>
    <scope>NUCLEOTIDE SEQUENCE [LARGE SCALE GENOMIC DNA]</scope>
    <source>
        <strain evidence="1 2">BY0502</strain>
    </source>
</reference>
<protein>
    <submittedName>
        <fullName evidence="1">Uncharacterized protein</fullName>
    </submittedName>
</protein>
<dbReference type="Proteomes" id="UP000078302">
    <property type="component" value="Unassembled WGS sequence"/>
</dbReference>
<accession>A0A179BNW6</accession>
<sequence length="141" mass="15794">MSTKPDFTQELAELVIFMSNVATAIRMHTPYNSQARSRSAEENNKHVLWLADSIHSFAALACAIKTGGHKEVIFACDLDISRYQHYLAAGDTWVSDPMQTFGIRDGRSYEWIVSEGIALLERIKSKTQQIKMAHAESTTMG</sequence>
<keyword evidence="2" id="KW-1185">Reference proteome</keyword>
<evidence type="ECO:0000313" key="1">
    <source>
        <dbReference type="EMBL" id="OAP93332.1"/>
    </source>
</evidence>
<name>A0A179BNW6_ACIFR</name>
<evidence type="ECO:0000313" key="2">
    <source>
        <dbReference type="Proteomes" id="UP000078302"/>
    </source>
</evidence>
<organism evidence="1 2">
    <name type="scientific">Acidithiobacillus ferrooxidans</name>
    <name type="common">Thiobacillus ferrooxidans</name>
    <dbReference type="NCBI Taxonomy" id="920"/>
    <lineage>
        <taxon>Bacteria</taxon>
        <taxon>Pseudomonadati</taxon>
        <taxon>Pseudomonadota</taxon>
        <taxon>Acidithiobacillia</taxon>
        <taxon>Acidithiobacillales</taxon>
        <taxon>Acidithiobacillaceae</taxon>
        <taxon>Acidithiobacillus</taxon>
    </lineage>
</organism>
<gene>
    <name evidence="1" type="ORF">A4H96_00900</name>
</gene>
<proteinExistence type="predicted"/>
<comment type="caution">
    <text evidence="1">The sequence shown here is derived from an EMBL/GenBank/DDBJ whole genome shotgun (WGS) entry which is preliminary data.</text>
</comment>
<dbReference type="EMBL" id="LVXZ01000012">
    <property type="protein sequence ID" value="OAP93332.1"/>
    <property type="molecule type" value="Genomic_DNA"/>
</dbReference>